<protein>
    <submittedName>
        <fullName evidence="2">Uncharacterized protein</fullName>
    </submittedName>
</protein>
<keyword evidence="3" id="KW-1185">Reference proteome</keyword>
<keyword evidence="1" id="KW-0472">Membrane</keyword>
<gene>
    <name evidence="2" type="ORF">H6G81_05260</name>
</gene>
<dbReference type="RefSeq" id="WP_186227531.1">
    <property type="nucleotide sequence ID" value="NZ_JACJTA010000007.1"/>
</dbReference>
<sequence length="46" mass="5019">MELTTTNALETSVQLPVVLGTLAFNVLIILYWMPMGIGNLAALKKE</sequence>
<dbReference type="Proteomes" id="UP000660380">
    <property type="component" value="Unassembled WGS sequence"/>
</dbReference>
<dbReference type="EMBL" id="JACJTA010000007">
    <property type="protein sequence ID" value="MBD2603954.1"/>
    <property type="molecule type" value="Genomic_DNA"/>
</dbReference>
<evidence type="ECO:0000256" key="1">
    <source>
        <dbReference type="SAM" id="Phobius"/>
    </source>
</evidence>
<evidence type="ECO:0000313" key="2">
    <source>
        <dbReference type="EMBL" id="MBD2603954.1"/>
    </source>
</evidence>
<evidence type="ECO:0000313" key="3">
    <source>
        <dbReference type="Proteomes" id="UP000660380"/>
    </source>
</evidence>
<feature type="transmembrane region" description="Helical" evidence="1">
    <location>
        <begin position="22"/>
        <end position="43"/>
    </location>
</feature>
<accession>A0ABR8GLN8</accession>
<reference evidence="2 3" key="1">
    <citation type="journal article" date="2020" name="ISME J.">
        <title>Comparative genomics reveals insights into cyanobacterial evolution and habitat adaptation.</title>
        <authorList>
            <person name="Chen M.Y."/>
            <person name="Teng W.K."/>
            <person name="Zhao L."/>
            <person name="Hu C.X."/>
            <person name="Zhou Y.K."/>
            <person name="Han B.P."/>
            <person name="Song L.R."/>
            <person name="Shu W.S."/>
        </authorList>
    </citation>
    <scope>NUCLEOTIDE SEQUENCE [LARGE SCALE GENOMIC DNA]</scope>
    <source>
        <strain evidence="2 3">FACHB-248</strain>
    </source>
</reference>
<keyword evidence="1" id="KW-0812">Transmembrane</keyword>
<comment type="caution">
    <text evidence="2">The sequence shown here is derived from an EMBL/GenBank/DDBJ whole genome shotgun (WGS) entry which is preliminary data.</text>
</comment>
<organism evidence="2 3">
    <name type="scientific">Scytonema hofmannii FACHB-248</name>
    <dbReference type="NCBI Taxonomy" id="1842502"/>
    <lineage>
        <taxon>Bacteria</taxon>
        <taxon>Bacillati</taxon>
        <taxon>Cyanobacteriota</taxon>
        <taxon>Cyanophyceae</taxon>
        <taxon>Nostocales</taxon>
        <taxon>Scytonemataceae</taxon>
        <taxon>Scytonema</taxon>
    </lineage>
</organism>
<name>A0ABR8GLN8_9CYAN</name>
<proteinExistence type="predicted"/>
<keyword evidence="1" id="KW-1133">Transmembrane helix</keyword>